<dbReference type="EMBL" id="CP022356">
    <property type="protein sequence ID" value="ASK78925.1"/>
    <property type="molecule type" value="Genomic_DNA"/>
</dbReference>
<gene>
    <name evidence="10" type="ORF">CF386_07605</name>
</gene>
<feature type="transmembrane region" description="Helical" evidence="8">
    <location>
        <begin position="224"/>
        <end position="246"/>
    </location>
</feature>
<dbReference type="InterPro" id="IPR036259">
    <property type="entry name" value="MFS_trans_sf"/>
</dbReference>
<accession>A0A220VEY8</accession>
<evidence type="ECO:0000256" key="4">
    <source>
        <dbReference type="ARBA" id="ARBA00022692"/>
    </source>
</evidence>
<evidence type="ECO:0000313" key="10">
    <source>
        <dbReference type="EMBL" id="ASK78925.1"/>
    </source>
</evidence>
<feature type="transmembrane region" description="Helical" evidence="8">
    <location>
        <begin position="176"/>
        <end position="195"/>
    </location>
</feature>
<dbReference type="SUPFAM" id="SSF103473">
    <property type="entry name" value="MFS general substrate transporter"/>
    <property type="match status" value="1"/>
</dbReference>
<feature type="transmembrane region" description="Helical" evidence="8">
    <location>
        <begin position="266"/>
        <end position="284"/>
    </location>
</feature>
<keyword evidence="6 8" id="KW-1133">Transmembrane helix</keyword>
<feature type="transmembrane region" description="Helical" evidence="8">
    <location>
        <begin position="355"/>
        <end position="378"/>
    </location>
</feature>
<keyword evidence="7 8" id="KW-0472">Membrane</keyword>
<protein>
    <submittedName>
        <fullName evidence="10">MFS transporter</fullName>
    </submittedName>
</protein>
<feature type="domain" description="Major facilitator superfamily (MFS) profile" evidence="9">
    <location>
        <begin position="9"/>
        <end position="410"/>
    </location>
</feature>
<evidence type="ECO:0000313" key="11">
    <source>
        <dbReference type="Proteomes" id="UP000242175"/>
    </source>
</evidence>
<feature type="transmembrane region" description="Helical" evidence="8">
    <location>
        <begin position="384"/>
        <end position="402"/>
    </location>
</feature>
<organism evidence="10 11">
    <name type="scientific">Paraphotobacterium marinum</name>
    <dbReference type="NCBI Taxonomy" id="1755811"/>
    <lineage>
        <taxon>Bacteria</taxon>
        <taxon>Pseudomonadati</taxon>
        <taxon>Pseudomonadota</taxon>
        <taxon>Gammaproteobacteria</taxon>
        <taxon>Vibrionales</taxon>
        <taxon>Vibrionaceae</taxon>
        <taxon>Paraphotobacterium</taxon>
    </lineage>
</organism>
<dbReference type="PROSITE" id="PS50850">
    <property type="entry name" value="MFS"/>
    <property type="match status" value="1"/>
</dbReference>
<dbReference type="Pfam" id="PF07690">
    <property type="entry name" value="MFS_1"/>
    <property type="match status" value="1"/>
</dbReference>
<feature type="transmembrane region" description="Helical" evidence="8">
    <location>
        <begin position="82"/>
        <end position="100"/>
    </location>
</feature>
<feature type="transmembrane region" description="Helical" evidence="8">
    <location>
        <begin position="296"/>
        <end position="315"/>
    </location>
</feature>
<proteinExistence type="predicted"/>
<dbReference type="InterPro" id="IPR011701">
    <property type="entry name" value="MFS"/>
</dbReference>
<feature type="transmembrane region" description="Helical" evidence="8">
    <location>
        <begin position="50"/>
        <end position="70"/>
    </location>
</feature>
<feature type="transmembrane region" description="Helical" evidence="8">
    <location>
        <begin position="146"/>
        <end position="164"/>
    </location>
</feature>
<comment type="subcellular location">
    <subcellularLocation>
        <location evidence="1">Cell membrane</location>
        <topology evidence="1">Multi-pass membrane protein</topology>
    </subcellularLocation>
</comment>
<keyword evidence="2" id="KW-0813">Transport</keyword>
<dbReference type="PANTHER" id="PTHR43528:SF7">
    <property type="entry name" value="MFS TRANSPORTER"/>
    <property type="match status" value="1"/>
</dbReference>
<dbReference type="KEGG" id="pmai:CF386_07605"/>
<reference evidence="10 11" key="1">
    <citation type="journal article" date="2016" name="Int. J. Syst. Evol. Microbiol.">
        <title>Paraphotobacterium marinum gen. nov., sp. nov., a member of the family Vibrionaceae, isolated from surface seawater.</title>
        <authorList>
            <person name="Huang Z."/>
            <person name="Dong C."/>
            <person name="Shao Z."/>
        </authorList>
    </citation>
    <scope>NUCLEOTIDE SEQUENCE [LARGE SCALE GENOMIC DNA]</scope>
    <source>
        <strain evidence="10 11">NSCS20N07D</strain>
    </source>
</reference>
<dbReference type="Proteomes" id="UP000242175">
    <property type="component" value="Chromosome small"/>
</dbReference>
<dbReference type="PANTHER" id="PTHR43528">
    <property type="entry name" value="ALPHA-KETOGLUTARATE PERMEASE"/>
    <property type="match status" value="1"/>
</dbReference>
<keyword evidence="11" id="KW-1185">Reference proteome</keyword>
<evidence type="ECO:0000259" key="9">
    <source>
        <dbReference type="PROSITE" id="PS50850"/>
    </source>
</evidence>
<name>A0A220VEY8_9GAMM</name>
<feature type="transmembrane region" description="Helical" evidence="8">
    <location>
        <begin position="12"/>
        <end position="30"/>
    </location>
</feature>
<dbReference type="OrthoDB" id="3690818at2"/>
<keyword evidence="3" id="KW-1003">Cell membrane</keyword>
<dbReference type="InterPro" id="IPR020846">
    <property type="entry name" value="MFS_dom"/>
</dbReference>
<dbReference type="AlphaFoldDB" id="A0A220VEY8"/>
<evidence type="ECO:0000256" key="5">
    <source>
        <dbReference type="ARBA" id="ARBA00022847"/>
    </source>
</evidence>
<evidence type="ECO:0000256" key="3">
    <source>
        <dbReference type="ARBA" id="ARBA00022475"/>
    </source>
</evidence>
<keyword evidence="4 8" id="KW-0812">Transmembrane</keyword>
<evidence type="ECO:0000256" key="8">
    <source>
        <dbReference type="SAM" id="Phobius"/>
    </source>
</evidence>
<dbReference type="GO" id="GO:0005886">
    <property type="term" value="C:plasma membrane"/>
    <property type="evidence" value="ECO:0007669"/>
    <property type="project" value="UniProtKB-SubCell"/>
</dbReference>
<sequence length="423" mass="46778">MNNNNVYKVSILSGFGGMLEFYDFILYIIFSSQISATFLQNVQSEIVKNLITVCIFSVAYIVRPIGGLLTGWLGDNIGRKKSFSLTILIMSVCIFLMGVMPSYDQIGVIAPILFIMLRVIQGLALGGELPGAIVFVYESVHKNRGIALGILFGMVFLGFLLGDIMGDLLKHYFGAYAWRVGFISGSAIALVGYFIRSKLHETPMFMALENKQKFPLFHILKNNFSLQLGGIFNAMLVACNGVVVSLYISKYLQNHLNIPYFKFQNIAYAISILNVIIIFLASFLSDFVNVKKMYKLTTILLALMSFPAFYLMSLGQISSIFMGWFMLTILCGIGTGLFMKILCDSFETNVRLTGVAMSYNLAFAFVGGVGPLAIELMIKSINNIAGPSIVCICCALMGYVSIRLTSQKNTNKKLNTQILTDKS</sequence>
<keyword evidence="5" id="KW-0769">Symport</keyword>
<dbReference type="RefSeq" id="WP_089073833.1">
    <property type="nucleotide sequence ID" value="NZ_CBCSAM010000006.1"/>
</dbReference>
<dbReference type="InterPro" id="IPR051084">
    <property type="entry name" value="H+-coupled_symporters"/>
</dbReference>
<evidence type="ECO:0000256" key="6">
    <source>
        <dbReference type="ARBA" id="ARBA00022989"/>
    </source>
</evidence>
<feature type="transmembrane region" description="Helical" evidence="8">
    <location>
        <begin position="321"/>
        <end position="343"/>
    </location>
</feature>
<evidence type="ECO:0000256" key="2">
    <source>
        <dbReference type="ARBA" id="ARBA00022448"/>
    </source>
</evidence>
<dbReference type="Gene3D" id="1.20.1250.20">
    <property type="entry name" value="MFS general substrate transporter like domains"/>
    <property type="match status" value="2"/>
</dbReference>
<evidence type="ECO:0000256" key="7">
    <source>
        <dbReference type="ARBA" id="ARBA00023136"/>
    </source>
</evidence>
<dbReference type="GO" id="GO:0015293">
    <property type="term" value="F:symporter activity"/>
    <property type="evidence" value="ECO:0007669"/>
    <property type="project" value="UniProtKB-KW"/>
</dbReference>
<evidence type="ECO:0000256" key="1">
    <source>
        <dbReference type="ARBA" id="ARBA00004651"/>
    </source>
</evidence>